<dbReference type="Pfam" id="PF00083">
    <property type="entry name" value="Sugar_tr"/>
    <property type="match status" value="1"/>
</dbReference>
<keyword evidence="11" id="KW-1185">Reference proteome</keyword>
<evidence type="ECO:0000256" key="2">
    <source>
        <dbReference type="ARBA" id="ARBA00010992"/>
    </source>
</evidence>
<feature type="transmembrane region" description="Helical" evidence="8">
    <location>
        <begin position="146"/>
        <end position="163"/>
    </location>
</feature>
<feature type="region of interest" description="Disordered" evidence="7">
    <location>
        <begin position="641"/>
        <end position="665"/>
    </location>
</feature>
<feature type="transmembrane region" description="Helical" evidence="8">
    <location>
        <begin position="175"/>
        <end position="193"/>
    </location>
</feature>
<evidence type="ECO:0000256" key="7">
    <source>
        <dbReference type="SAM" id="MobiDB-lite"/>
    </source>
</evidence>
<name>A0AAN7AWJ6_9PEZI</name>
<feature type="transmembrane region" description="Helical" evidence="8">
    <location>
        <begin position="350"/>
        <end position="372"/>
    </location>
</feature>
<dbReference type="InterPro" id="IPR036259">
    <property type="entry name" value="MFS_trans_sf"/>
</dbReference>
<reference evidence="10" key="2">
    <citation type="submission" date="2023-05" db="EMBL/GenBank/DDBJ databases">
        <authorList>
            <consortium name="Lawrence Berkeley National Laboratory"/>
            <person name="Steindorff A."/>
            <person name="Hensen N."/>
            <person name="Bonometti L."/>
            <person name="Westerberg I."/>
            <person name="Brannstrom I.O."/>
            <person name="Guillou S."/>
            <person name="Cros-Aarteil S."/>
            <person name="Calhoun S."/>
            <person name="Haridas S."/>
            <person name="Kuo A."/>
            <person name="Mondo S."/>
            <person name="Pangilinan J."/>
            <person name="Riley R."/>
            <person name="Labutti K."/>
            <person name="Andreopoulos B."/>
            <person name="Lipzen A."/>
            <person name="Chen C."/>
            <person name="Yanf M."/>
            <person name="Daum C."/>
            <person name="Ng V."/>
            <person name="Clum A."/>
            <person name="Ohm R."/>
            <person name="Martin F."/>
            <person name="Silar P."/>
            <person name="Natvig D."/>
            <person name="Lalanne C."/>
            <person name="Gautier V."/>
            <person name="Ament-Velasquez S.L."/>
            <person name="Kruys A."/>
            <person name="Hutchinson M.I."/>
            <person name="Powell A.J."/>
            <person name="Barry K."/>
            <person name="Miller A.N."/>
            <person name="Grigoriev I.V."/>
            <person name="Debuchy R."/>
            <person name="Gladieux P."/>
            <person name="Thoren M.H."/>
            <person name="Johannesson H."/>
        </authorList>
    </citation>
    <scope>NUCLEOTIDE SEQUENCE</scope>
    <source>
        <strain evidence="10">CBS 315.58</strain>
    </source>
</reference>
<protein>
    <recommendedName>
        <fullName evidence="9">Major facilitator superfamily (MFS) profile domain-containing protein</fullName>
    </recommendedName>
</protein>
<dbReference type="Gene3D" id="1.20.1250.20">
    <property type="entry name" value="MFS general substrate transporter like domains"/>
    <property type="match status" value="1"/>
</dbReference>
<feature type="region of interest" description="Disordered" evidence="7">
    <location>
        <begin position="732"/>
        <end position="792"/>
    </location>
</feature>
<keyword evidence="4 8" id="KW-0812">Transmembrane</keyword>
<keyword evidence="3" id="KW-0813">Transport</keyword>
<keyword evidence="6 8" id="KW-0472">Membrane</keyword>
<comment type="subcellular location">
    <subcellularLocation>
        <location evidence="1">Membrane</location>
        <topology evidence="1">Multi-pass membrane protein</topology>
    </subcellularLocation>
</comment>
<dbReference type="PROSITE" id="PS00216">
    <property type="entry name" value="SUGAR_TRANSPORT_1"/>
    <property type="match status" value="1"/>
</dbReference>
<feature type="domain" description="Major facilitator superfamily (MFS) profile" evidence="9">
    <location>
        <begin position="41"/>
        <end position="548"/>
    </location>
</feature>
<keyword evidence="5 8" id="KW-1133">Transmembrane helix</keyword>
<comment type="similarity">
    <text evidence="2">Belongs to the major facilitator superfamily. Sugar transporter (TC 2.A.1.1) family.</text>
</comment>
<feature type="compositionally biased region" description="Low complexity" evidence="7">
    <location>
        <begin position="644"/>
        <end position="659"/>
    </location>
</feature>
<dbReference type="InterPro" id="IPR050360">
    <property type="entry name" value="MFS_Sugar_Transporters"/>
</dbReference>
<dbReference type="PRINTS" id="PR00171">
    <property type="entry name" value="SUGRTRNSPORT"/>
</dbReference>
<proteinExistence type="inferred from homology"/>
<dbReference type="GO" id="GO:0016020">
    <property type="term" value="C:membrane"/>
    <property type="evidence" value="ECO:0007669"/>
    <property type="project" value="UniProtKB-SubCell"/>
</dbReference>
<sequence length="792" mass="89019">MAMDFFDNMHLSYAYRGNNSAVRFPNHTLILDSKDVPIHGPISITKLYTLLEAPSHDVIAAAFGYNNSEPPPWLSLDRKERPFWTEGYRIGSMSQQLQDRGLPPRPRWFHLPGRDKVKLVGALSLGTFFGSFAGSDLADWVGRRTVLFLGTIFYTIGVLDQYLSNEINWLSRGRFEAGLGMGAISAVVVVYLVETSHSEWRGWLVVIYQIAITLGMLTSSGVTFSTMSRWDMTSYQIPIGLQFLWVGMLFSLILFLPESPRWCVKTGQVDRARHTLSRLTGRPLGDEELEAEVGGMLEEVKRDRKRFGWSQESPLGHSCEYTLRQAFFESWSCCWWGKVTNPGSHFRRTLLATMTMVFQQLIGVNIVFYFATSAFKQHKFDCNPFVLALILASVNAVSTMVSCYPVMHLRRRVLLIGGAMAMAVCQLTVGITTWAWHWTGDNRTAEHSPTWLMVLTMVGMSLYVFFFASTWGPGAWILIGEIFPTRIRARAIGIATAANWATNSVICYLVPVLIEPDGRDIGLGVFAITGVFSMLAAVYVYFWVPETEGKTLEELAYFFAHGVGHCRRFAWEPPESEVRRLAEIDKQRYESRRKEFLPKEEEYSMRRARRVSIFESMVKSRKWTTFRQWASELLLRTKHAETKSPTQAQPSSSSAPPSTRVSLDEKTIVVCESAATGLEDGYEPDNTSRRKGSIMSFLWNRRRFSSMTILEGSPLSVPSSHNLSMGFSARSGGARNLSGDEPGSSSCHPFQPGYEMAAAVKQEAQEAQDASSEGSVSPCTLIPSRSNKKHLS</sequence>
<feature type="transmembrane region" description="Helical" evidence="8">
    <location>
        <begin position="205"/>
        <end position="225"/>
    </location>
</feature>
<dbReference type="AlphaFoldDB" id="A0AAN7AWJ6"/>
<dbReference type="PROSITE" id="PS50850">
    <property type="entry name" value="MFS"/>
    <property type="match status" value="1"/>
</dbReference>
<evidence type="ECO:0000259" key="9">
    <source>
        <dbReference type="PROSITE" id="PS50850"/>
    </source>
</evidence>
<evidence type="ECO:0000256" key="8">
    <source>
        <dbReference type="SAM" id="Phobius"/>
    </source>
</evidence>
<feature type="transmembrane region" description="Helical" evidence="8">
    <location>
        <begin position="491"/>
        <end position="514"/>
    </location>
</feature>
<feature type="transmembrane region" description="Helical" evidence="8">
    <location>
        <begin position="521"/>
        <end position="544"/>
    </location>
</feature>
<evidence type="ECO:0000313" key="10">
    <source>
        <dbReference type="EMBL" id="KAK4202328.1"/>
    </source>
</evidence>
<dbReference type="Proteomes" id="UP001303160">
    <property type="component" value="Unassembled WGS sequence"/>
</dbReference>
<dbReference type="EMBL" id="MU863898">
    <property type="protein sequence ID" value="KAK4202328.1"/>
    <property type="molecule type" value="Genomic_DNA"/>
</dbReference>
<comment type="caution">
    <text evidence="10">The sequence shown here is derived from an EMBL/GenBank/DDBJ whole genome shotgun (WGS) entry which is preliminary data.</text>
</comment>
<reference evidence="10" key="1">
    <citation type="journal article" date="2023" name="Mol. Phylogenet. Evol.">
        <title>Genome-scale phylogeny and comparative genomics of the fungal order Sordariales.</title>
        <authorList>
            <person name="Hensen N."/>
            <person name="Bonometti L."/>
            <person name="Westerberg I."/>
            <person name="Brannstrom I.O."/>
            <person name="Guillou S."/>
            <person name="Cros-Aarteil S."/>
            <person name="Calhoun S."/>
            <person name="Haridas S."/>
            <person name="Kuo A."/>
            <person name="Mondo S."/>
            <person name="Pangilinan J."/>
            <person name="Riley R."/>
            <person name="LaButti K."/>
            <person name="Andreopoulos B."/>
            <person name="Lipzen A."/>
            <person name="Chen C."/>
            <person name="Yan M."/>
            <person name="Daum C."/>
            <person name="Ng V."/>
            <person name="Clum A."/>
            <person name="Steindorff A."/>
            <person name="Ohm R.A."/>
            <person name="Martin F."/>
            <person name="Silar P."/>
            <person name="Natvig D.O."/>
            <person name="Lalanne C."/>
            <person name="Gautier V."/>
            <person name="Ament-Velasquez S.L."/>
            <person name="Kruys A."/>
            <person name="Hutchinson M.I."/>
            <person name="Powell A.J."/>
            <person name="Barry K."/>
            <person name="Miller A.N."/>
            <person name="Grigoriev I.V."/>
            <person name="Debuchy R."/>
            <person name="Gladieux P."/>
            <person name="Hiltunen Thoren M."/>
            <person name="Johannesson H."/>
        </authorList>
    </citation>
    <scope>NUCLEOTIDE SEQUENCE</scope>
    <source>
        <strain evidence="10">CBS 315.58</strain>
    </source>
</reference>
<feature type="transmembrane region" description="Helical" evidence="8">
    <location>
        <begin position="413"/>
        <end position="438"/>
    </location>
</feature>
<dbReference type="GO" id="GO:0005351">
    <property type="term" value="F:carbohydrate:proton symporter activity"/>
    <property type="evidence" value="ECO:0007669"/>
    <property type="project" value="TreeGrafter"/>
</dbReference>
<evidence type="ECO:0000313" key="11">
    <source>
        <dbReference type="Proteomes" id="UP001303160"/>
    </source>
</evidence>
<gene>
    <name evidence="10" type="ORF">QBC40DRAFT_43553</name>
</gene>
<dbReference type="InterPro" id="IPR005829">
    <property type="entry name" value="Sugar_transporter_CS"/>
</dbReference>
<feature type="compositionally biased region" description="Low complexity" evidence="7">
    <location>
        <begin position="755"/>
        <end position="770"/>
    </location>
</feature>
<dbReference type="InterPro" id="IPR005828">
    <property type="entry name" value="MFS_sugar_transport-like"/>
</dbReference>
<feature type="transmembrane region" description="Helical" evidence="8">
    <location>
        <begin position="384"/>
        <end position="407"/>
    </location>
</feature>
<evidence type="ECO:0000256" key="5">
    <source>
        <dbReference type="ARBA" id="ARBA00022989"/>
    </source>
</evidence>
<dbReference type="InterPro" id="IPR003663">
    <property type="entry name" value="Sugar/inositol_transpt"/>
</dbReference>
<evidence type="ECO:0000256" key="4">
    <source>
        <dbReference type="ARBA" id="ARBA00022692"/>
    </source>
</evidence>
<feature type="transmembrane region" description="Helical" evidence="8">
    <location>
        <begin position="450"/>
        <end position="471"/>
    </location>
</feature>
<evidence type="ECO:0000256" key="3">
    <source>
        <dbReference type="ARBA" id="ARBA00022448"/>
    </source>
</evidence>
<dbReference type="PANTHER" id="PTHR48022:SF6">
    <property type="entry name" value="MSTA PROTEIN-RELATED"/>
    <property type="match status" value="1"/>
</dbReference>
<organism evidence="10 11">
    <name type="scientific">Triangularia verruculosa</name>
    <dbReference type="NCBI Taxonomy" id="2587418"/>
    <lineage>
        <taxon>Eukaryota</taxon>
        <taxon>Fungi</taxon>
        <taxon>Dikarya</taxon>
        <taxon>Ascomycota</taxon>
        <taxon>Pezizomycotina</taxon>
        <taxon>Sordariomycetes</taxon>
        <taxon>Sordariomycetidae</taxon>
        <taxon>Sordariales</taxon>
        <taxon>Podosporaceae</taxon>
        <taxon>Triangularia</taxon>
    </lineage>
</organism>
<feature type="transmembrane region" description="Helical" evidence="8">
    <location>
        <begin position="237"/>
        <end position="256"/>
    </location>
</feature>
<accession>A0AAN7AWJ6</accession>
<evidence type="ECO:0000256" key="1">
    <source>
        <dbReference type="ARBA" id="ARBA00004141"/>
    </source>
</evidence>
<dbReference type="SUPFAM" id="SSF103473">
    <property type="entry name" value="MFS general substrate transporter"/>
    <property type="match status" value="1"/>
</dbReference>
<dbReference type="PANTHER" id="PTHR48022">
    <property type="entry name" value="PLASTIDIC GLUCOSE TRANSPORTER 4"/>
    <property type="match status" value="1"/>
</dbReference>
<dbReference type="InterPro" id="IPR020846">
    <property type="entry name" value="MFS_dom"/>
</dbReference>
<evidence type="ECO:0000256" key="6">
    <source>
        <dbReference type="ARBA" id="ARBA00023136"/>
    </source>
</evidence>